<evidence type="ECO:0000313" key="2">
    <source>
        <dbReference type="Proteomes" id="UP000598032"/>
    </source>
</evidence>
<accession>A0ABM8NNN7</accession>
<name>A0ABM8NNN7_9BURK</name>
<dbReference type="EMBL" id="CAJHCP010000006">
    <property type="protein sequence ID" value="CAD6535373.1"/>
    <property type="molecule type" value="Genomic_DNA"/>
</dbReference>
<evidence type="ECO:0000313" key="1">
    <source>
        <dbReference type="EMBL" id="CAD6535373.1"/>
    </source>
</evidence>
<keyword evidence="2" id="KW-1185">Reference proteome</keyword>
<gene>
    <name evidence="1" type="ORF">LMG28140_02916</name>
</gene>
<protein>
    <submittedName>
        <fullName evidence="1">Uncharacterized protein</fullName>
    </submittedName>
</protein>
<dbReference type="Proteomes" id="UP000598032">
    <property type="component" value="Unassembled WGS sequence"/>
</dbReference>
<organism evidence="1 2">
    <name type="scientific">Paraburkholderia metrosideri</name>
    <dbReference type="NCBI Taxonomy" id="580937"/>
    <lineage>
        <taxon>Bacteria</taxon>
        <taxon>Pseudomonadati</taxon>
        <taxon>Pseudomonadota</taxon>
        <taxon>Betaproteobacteria</taxon>
        <taxon>Burkholderiales</taxon>
        <taxon>Burkholderiaceae</taxon>
        <taxon>Paraburkholderia</taxon>
    </lineage>
</organism>
<sequence length="34" mass="4135">MELKRIRHWLYYVMLVRAGRCCTCTRAQLAHAQR</sequence>
<reference evidence="1 2" key="1">
    <citation type="submission" date="2020-10" db="EMBL/GenBank/DDBJ databases">
        <authorList>
            <person name="Peeters C."/>
        </authorList>
    </citation>
    <scope>NUCLEOTIDE SEQUENCE [LARGE SCALE GENOMIC DNA]</scope>
    <source>
        <strain evidence="1 2">LMG 28140</strain>
    </source>
</reference>
<comment type="caution">
    <text evidence="1">The sequence shown here is derived from an EMBL/GenBank/DDBJ whole genome shotgun (WGS) entry which is preliminary data.</text>
</comment>
<proteinExistence type="predicted"/>